<evidence type="ECO:0000256" key="7">
    <source>
        <dbReference type="ARBA" id="ARBA00023136"/>
    </source>
</evidence>
<feature type="transmembrane region" description="Helical" evidence="9">
    <location>
        <begin position="92"/>
        <end position="114"/>
    </location>
</feature>
<evidence type="ECO:0000313" key="11">
    <source>
        <dbReference type="EMBL" id="QIM51725.1"/>
    </source>
</evidence>
<evidence type="ECO:0000256" key="4">
    <source>
        <dbReference type="ARBA" id="ARBA00022519"/>
    </source>
</evidence>
<dbReference type="GO" id="GO:0022857">
    <property type="term" value="F:transmembrane transporter activity"/>
    <property type="evidence" value="ECO:0007669"/>
    <property type="project" value="UniProtKB-UniRule"/>
</dbReference>
<keyword evidence="6 9" id="KW-1133">Transmembrane helix</keyword>
<accession>A0A6G8IFA9</accession>
<dbReference type="EMBL" id="CP049989">
    <property type="protein sequence ID" value="QIM51725.1"/>
    <property type="molecule type" value="Genomic_DNA"/>
</dbReference>
<feature type="transmembrane region" description="Helical" evidence="9">
    <location>
        <begin position="53"/>
        <end position="71"/>
    </location>
</feature>
<keyword evidence="5 9" id="KW-0812">Transmembrane</keyword>
<keyword evidence="3" id="KW-1003">Cell membrane</keyword>
<evidence type="ECO:0000313" key="12">
    <source>
        <dbReference type="Proteomes" id="UP000503162"/>
    </source>
</evidence>
<dbReference type="InterPro" id="IPR007387">
    <property type="entry name" value="TRAP_DctQ"/>
</dbReference>
<comment type="subcellular location">
    <subcellularLocation>
        <location evidence="1 9">Cell inner membrane</location>
        <topology evidence="1 9">Multi-pass membrane protein</topology>
    </subcellularLocation>
</comment>
<evidence type="ECO:0000259" key="10">
    <source>
        <dbReference type="Pfam" id="PF04290"/>
    </source>
</evidence>
<feature type="transmembrane region" description="Helical" evidence="9">
    <location>
        <begin position="134"/>
        <end position="151"/>
    </location>
</feature>
<evidence type="ECO:0000256" key="9">
    <source>
        <dbReference type="RuleBase" id="RU369079"/>
    </source>
</evidence>
<protein>
    <recommendedName>
        <fullName evidence="9">TRAP transporter small permease protein</fullName>
    </recommendedName>
</protein>
<name>A0A6G8IFA9_9BURK</name>
<feature type="domain" description="Tripartite ATP-independent periplasmic transporters DctQ component" evidence="10">
    <location>
        <begin position="31"/>
        <end position="161"/>
    </location>
</feature>
<keyword evidence="2 9" id="KW-0813">Transport</keyword>
<reference evidence="11 12" key="1">
    <citation type="submission" date="2020-03" db="EMBL/GenBank/DDBJ databases">
        <title>Hydrogenophaga sp. nov. isolated from cyanobacterial mat.</title>
        <authorList>
            <person name="Thorat V."/>
            <person name="Kirdat K."/>
            <person name="Tiwarekar B."/>
            <person name="Costa E.D."/>
            <person name="Yadav A."/>
        </authorList>
    </citation>
    <scope>NUCLEOTIDE SEQUENCE [LARGE SCALE GENOMIC DNA]</scope>
    <source>
        <strain evidence="11 12">BA0156</strain>
    </source>
</reference>
<comment type="function">
    <text evidence="9">Part of the tripartite ATP-independent periplasmic (TRAP) transport system.</text>
</comment>
<dbReference type="PANTHER" id="PTHR35011:SF4">
    <property type="entry name" value="SLL1102 PROTEIN"/>
    <property type="match status" value="1"/>
</dbReference>
<evidence type="ECO:0000256" key="5">
    <source>
        <dbReference type="ARBA" id="ARBA00022692"/>
    </source>
</evidence>
<evidence type="ECO:0000256" key="3">
    <source>
        <dbReference type="ARBA" id="ARBA00022475"/>
    </source>
</evidence>
<gene>
    <name evidence="11" type="ORF">G9Q37_05995</name>
</gene>
<dbReference type="PANTHER" id="PTHR35011">
    <property type="entry name" value="2,3-DIKETO-L-GULONATE TRAP TRANSPORTER SMALL PERMEASE PROTEIN YIAM"/>
    <property type="match status" value="1"/>
</dbReference>
<keyword evidence="7 9" id="KW-0472">Membrane</keyword>
<dbReference type="Pfam" id="PF04290">
    <property type="entry name" value="DctQ"/>
    <property type="match status" value="1"/>
</dbReference>
<evidence type="ECO:0000256" key="2">
    <source>
        <dbReference type="ARBA" id="ARBA00022448"/>
    </source>
</evidence>
<keyword evidence="12" id="KW-1185">Reference proteome</keyword>
<dbReference type="InterPro" id="IPR055348">
    <property type="entry name" value="DctQ"/>
</dbReference>
<evidence type="ECO:0000256" key="6">
    <source>
        <dbReference type="ARBA" id="ARBA00022989"/>
    </source>
</evidence>
<keyword evidence="4 9" id="KW-0997">Cell inner membrane</keyword>
<evidence type="ECO:0000256" key="1">
    <source>
        <dbReference type="ARBA" id="ARBA00004429"/>
    </source>
</evidence>
<dbReference type="GO" id="GO:0005886">
    <property type="term" value="C:plasma membrane"/>
    <property type="evidence" value="ECO:0007669"/>
    <property type="project" value="UniProtKB-SubCell"/>
</dbReference>
<dbReference type="Proteomes" id="UP000503162">
    <property type="component" value="Chromosome"/>
</dbReference>
<sequence>MPFLLSLSRASDALNRWIGWSAMWLILAATLISAGNAIVRKAFGVSSNAFLEVQWYLFAAVFVLGGGYAFLQNVHVRIDFLSAKLSARTRNWIDIVGIVVFLTPLCLLMIHEGWPVFANAWATGEVSSNAGGLIRWPVLLLIPVGFAVLLLQGLSELIKRVAYLKGLIEDPLQPEAGQSH</sequence>
<comment type="similarity">
    <text evidence="8 9">Belongs to the TRAP transporter small permease family.</text>
</comment>
<dbReference type="AlphaFoldDB" id="A0A6G8IFA9"/>
<comment type="caution">
    <text evidence="9">Lacks conserved residue(s) required for the propagation of feature annotation.</text>
</comment>
<evidence type="ECO:0000256" key="8">
    <source>
        <dbReference type="ARBA" id="ARBA00038436"/>
    </source>
</evidence>
<dbReference type="RefSeq" id="WP_166225961.1">
    <property type="nucleotide sequence ID" value="NZ_CP049989.1"/>
</dbReference>
<comment type="subunit">
    <text evidence="9">The complex comprises the extracytoplasmic solute receptor protein and the two transmembrane proteins.</text>
</comment>
<dbReference type="KEGG" id="hcz:G9Q37_05995"/>
<proteinExistence type="inferred from homology"/>
<organism evidence="11 12">
    <name type="scientific">Hydrogenophaga crocea</name>
    <dbReference type="NCBI Taxonomy" id="2716225"/>
    <lineage>
        <taxon>Bacteria</taxon>
        <taxon>Pseudomonadati</taxon>
        <taxon>Pseudomonadota</taxon>
        <taxon>Betaproteobacteria</taxon>
        <taxon>Burkholderiales</taxon>
        <taxon>Comamonadaceae</taxon>
        <taxon>Hydrogenophaga</taxon>
    </lineage>
</organism>